<evidence type="ECO:0000313" key="1">
    <source>
        <dbReference type="EMBL" id="KAJ3536023.1"/>
    </source>
</evidence>
<organism evidence="1 2">
    <name type="scientific">Phlebia brevispora</name>
    <dbReference type="NCBI Taxonomy" id="194682"/>
    <lineage>
        <taxon>Eukaryota</taxon>
        <taxon>Fungi</taxon>
        <taxon>Dikarya</taxon>
        <taxon>Basidiomycota</taxon>
        <taxon>Agaricomycotina</taxon>
        <taxon>Agaricomycetes</taxon>
        <taxon>Polyporales</taxon>
        <taxon>Meruliaceae</taxon>
        <taxon>Phlebia</taxon>
    </lineage>
</organism>
<gene>
    <name evidence="1" type="ORF">NM688_g6893</name>
</gene>
<comment type="caution">
    <text evidence="1">The sequence shown here is derived from an EMBL/GenBank/DDBJ whole genome shotgun (WGS) entry which is preliminary data.</text>
</comment>
<dbReference type="EMBL" id="JANHOG010001502">
    <property type="protein sequence ID" value="KAJ3536023.1"/>
    <property type="molecule type" value="Genomic_DNA"/>
</dbReference>
<name>A0ACC1SB69_9APHY</name>
<dbReference type="Proteomes" id="UP001148662">
    <property type="component" value="Unassembled WGS sequence"/>
</dbReference>
<proteinExistence type="predicted"/>
<evidence type="ECO:0000313" key="2">
    <source>
        <dbReference type="Proteomes" id="UP001148662"/>
    </source>
</evidence>
<accession>A0ACC1SB69</accession>
<sequence length="418" mass="46554">MAPVQFPTEILDHLLDWVLFCGNRPTVQSCSLVHSRWRDHSQRFLFAEIVLQGERGATDFSVKLRWLVNHPRVAKFVKKLVLRGTVGIREHRVAVELERDLVEAFLHVLPNVESLTISQCRWTGNDSADTAAQFSSLTHIVVEDVECDRISSNVLQVLTFAKDVRDATISRGALLREVVSRNTGSLEQLDLSVAQGCNVGWQREWEGLHLRDCVNLRAIDIAFSLDKGPDVDDGDPAGISGQRARALAALLCQIPMSIQNLSLQLYLNNSQQADGYQDMARVDWAAVGRHTDTLVHTFSFDITLHGARPFGGFAPSWMPVKMDLIFRNIRNIDVASVEVESENVLQMFYRRLYVQALTSVSKKATNLSLVAEQSTCWSCWSAEKQSSIAMSLGVMLPTVAVIDDASEQSASMIKSSPC</sequence>
<reference evidence="1" key="1">
    <citation type="submission" date="2022-07" db="EMBL/GenBank/DDBJ databases">
        <title>Genome Sequence of Phlebia brevispora.</title>
        <authorList>
            <person name="Buettner E."/>
        </authorList>
    </citation>
    <scope>NUCLEOTIDE SEQUENCE</scope>
    <source>
        <strain evidence="1">MPL23</strain>
    </source>
</reference>
<protein>
    <submittedName>
        <fullName evidence="1">Uncharacterized protein</fullName>
    </submittedName>
</protein>
<keyword evidence="2" id="KW-1185">Reference proteome</keyword>